<reference evidence="1" key="1">
    <citation type="submission" date="2019-10" db="EMBL/GenBank/DDBJ databases">
        <authorList>
            <person name="Zhang R."/>
            <person name="Pan Y."/>
            <person name="Wang J."/>
            <person name="Ma R."/>
            <person name="Yu S."/>
        </authorList>
    </citation>
    <scope>NUCLEOTIDE SEQUENCE</scope>
    <source>
        <strain evidence="1">LA-IB0</strain>
        <tissue evidence="1">Leaf</tissue>
    </source>
</reference>
<protein>
    <recommendedName>
        <fullName evidence="3">Reverse transcriptase</fullName>
    </recommendedName>
</protein>
<accession>A0AAV6WGF7</accession>
<gene>
    <name evidence="1" type="ORF">BUALT_Bualt14G0029600</name>
</gene>
<keyword evidence="2" id="KW-1185">Reference proteome</keyword>
<sequence length="124" mass="13894">MHNCNPVRTPVVVGTKLSKEGNEAHVSPTLFRQIVGTLRYLTCTRPNITYGVSLISKFLESPRQSHMQVAKRIMRYIKDTYDHGLFYSSSSNGGFVGYLDSDWGGDIDDRRSTSGYCFNFGTTA</sequence>
<comment type="caution">
    <text evidence="1">The sequence shown here is derived from an EMBL/GenBank/DDBJ whole genome shotgun (WGS) entry which is preliminary data.</text>
</comment>
<dbReference type="PANTHER" id="PTHR11439:SF517">
    <property type="entry name" value="CYSTEINE-RICH RLK (RECEPTOR-LIKE PROTEIN KINASE) 8"/>
    <property type="match status" value="1"/>
</dbReference>
<dbReference type="AlphaFoldDB" id="A0AAV6WGF7"/>
<dbReference type="PANTHER" id="PTHR11439">
    <property type="entry name" value="GAG-POL-RELATED RETROTRANSPOSON"/>
    <property type="match status" value="1"/>
</dbReference>
<evidence type="ECO:0000313" key="2">
    <source>
        <dbReference type="Proteomes" id="UP000826271"/>
    </source>
</evidence>
<evidence type="ECO:0008006" key="3">
    <source>
        <dbReference type="Google" id="ProtNLM"/>
    </source>
</evidence>
<dbReference type="EMBL" id="WHWC01000014">
    <property type="protein sequence ID" value="KAG8369591.1"/>
    <property type="molecule type" value="Genomic_DNA"/>
</dbReference>
<evidence type="ECO:0000313" key="1">
    <source>
        <dbReference type="EMBL" id="KAG8369591.1"/>
    </source>
</evidence>
<proteinExistence type="predicted"/>
<organism evidence="1 2">
    <name type="scientific">Buddleja alternifolia</name>
    <dbReference type="NCBI Taxonomy" id="168488"/>
    <lineage>
        <taxon>Eukaryota</taxon>
        <taxon>Viridiplantae</taxon>
        <taxon>Streptophyta</taxon>
        <taxon>Embryophyta</taxon>
        <taxon>Tracheophyta</taxon>
        <taxon>Spermatophyta</taxon>
        <taxon>Magnoliopsida</taxon>
        <taxon>eudicotyledons</taxon>
        <taxon>Gunneridae</taxon>
        <taxon>Pentapetalae</taxon>
        <taxon>asterids</taxon>
        <taxon>lamiids</taxon>
        <taxon>Lamiales</taxon>
        <taxon>Scrophulariaceae</taxon>
        <taxon>Buddlejeae</taxon>
        <taxon>Buddleja</taxon>
    </lineage>
</organism>
<dbReference type="Proteomes" id="UP000826271">
    <property type="component" value="Unassembled WGS sequence"/>
</dbReference>
<name>A0AAV6WGF7_9LAMI</name>